<keyword evidence="6" id="KW-1185">Reference proteome</keyword>
<name>A0A6A5WQV6_9PLEO</name>
<dbReference type="InterPro" id="IPR055647">
    <property type="entry name" value="DUF7223"/>
</dbReference>
<evidence type="ECO:0000256" key="2">
    <source>
        <dbReference type="SAM" id="SignalP"/>
    </source>
</evidence>
<evidence type="ECO:0000313" key="5">
    <source>
        <dbReference type="EMBL" id="KAF2004250.1"/>
    </source>
</evidence>
<dbReference type="Pfam" id="PF23865">
    <property type="entry name" value="DUF7223"/>
    <property type="match status" value="1"/>
</dbReference>
<feature type="chain" id="PRO_5025667477" evidence="2">
    <location>
        <begin position="25"/>
        <end position="667"/>
    </location>
</feature>
<proteinExistence type="predicted"/>
<keyword evidence="2" id="KW-0732">Signal</keyword>
<protein>
    <submittedName>
        <fullName evidence="5">Uncharacterized protein</fullName>
    </submittedName>
</protein>
<evidence type="ECO:0000259" key="4">
    <source>
        <dbReference type="Pfam" id="PF23865"/>
    </source>
</evidence>
<evidence type="ECO:0000313" key="6">
    <source>
        <dbReference type="Proteomes" id="UP000799779"/>
    </source>
</evidence>
<gene>
    <name evidence="5" type="ORF">P154DRAFT_587848</name>
</gene>
<accession>A0A6A5WQV6</accession>
<feature type="signal peptide" evidence="2">
    <location>
        <begin position="1"/>
        <end position="24"/>
    </location>
</feature>
<dbReference type="EMBL" id="ML977568">
    <property type="protein sequence ID" value="KAF2004250.1"/>
    <property type="molecule type" value="Genomic_DNA"/>
</dbReference>
<dbReference type="InterPro" id="IPR054293">
    <property type="entry name" value="DUF7029"/>
</dbReference>
<feature type="compositionally biased region" description="Low complexity" evidence="1">
    <location>
        <begin position="641"/>
        <end position="656"/>
    </location>
</feature>
<evidence type="ECO:0000256" key="1">
    <source>
        <dbReference type="SAM" id="MobiDB-lite"/>
    </source>
</evidence>
<dbReference type="Proteomes" id="UP000799779">
    <property type="component" value="Unassembled WGS sequence"/>
</dbReference>
<reference evidence="5" key="1">
    <citation type="journal article" date="2020" name="Stud. Mycol.">
        <title>101 Dothideomycetes genomes: a test case for predicting lifestyles and emergence of pathogens.</title>
        <authorList>
            <person name="Haridas S."/>
            <person name="Albert R."/>
            <person name="Binder M."/>
            <person name="Bloem J."/>
            <person name="Labutti K."/>
            <person name="Salamov A."/>
            <person name="Andreopoulos B."/>
            <person name="Baker S."/>
            <person name="Barry K."/>
            <person name="Bills G."/>
            <person name="Bluhm B."/>
            <person name="Cannon C."/>
            <person name="Castanera R."/>
            <person name="Culley D."/>
            <person name="Daum C."/>
            <person name="Ezra D."/>
            <person name="Gonzalez J."/>
            <person name="Henrissat B."/>
            <person name="Kuo A."/>
            <person name="Liang C."/>
            <person name="Lipzen A."/>
            <person name="Lutzoni F."/>
            <person name="Magnuson J."/>
            <person name="Mondo S."/>
            <person name="Nolan M."/>
            <person name="Ohm R."/>
            <person name="Pangilinan J."/>
            <person name="Park H.-J."/>
            <person name="Ramirez L."/>
            <person name="Alfaro M."/>
            <person name="Sun H."/>
            <person name="Tritt A."/>
            <person name="Yoshinaga Y."/>
            <person name="Zwiers L.-H."/>
            <person name="Turgeon B."/>
            <person name="Goodwin S."/>
            <person name="Spatafora J."/>
            <person name="Crous P."/>
            <person name="Grigoriev I."/>
        </authorList>
    </citation>
    <scope>NUCLEOTIDE SEQUENCE</scope>
    <source>
        <strain evidence="5">CBS 123094</strain>
    </source>
</reference>
<feature type="domain" description="DUF7029" evidence="3">
    <location>
        <begin position="105"/>
        <end position="209"/>
    </location>
</feature>
<sequence>MVSLRLRHAVGVVFVSLLACEVSARSLKVTSVARSFAIPVGNLTKRYDGDDVVLVPISDPSVLTGGKVVTRDVPGDAAFDPLDKANFFWGAYGKAISSSTLQPLTNELILPLAKFASKLASITCGFTASPVMSLKFGDKASFAYAKSAWDWVNNKKINTFTLITEPNQCYHGGDRTPYLIRNIQFDDKSLTANLNAEEKEWSDIAHTFDLHLGHEHVNPDTANTTHPHLVRRESQALNVAGSWSKDLFTYTAASSQTAGLAFSAGADLSTGGNIISDFSVSYSWFVPTDAKITIYPQGLYAQLVLRLNAKGKLGKPLDWLMSIGPAVTLGLHLGTSALEGSASLSVGAKATIGDSARVNVQLRNPANNGISGWTPKFTKIDPQFSAEISGSVRTWVALDLVAQANVLNKWGYQAGVEAQLPYFEAKLTGMVNTQGVCPAKKKTIGIDFDTRVGIDVNLQAGEVNKAPAYKKDLLQTYWPLFSTCVAFGPDVPTTSTRPPIPPAVSTKKPFIPSFPPFVSGAPAPTTISPNATLSLTSSPSITAAPGTDATIAPISASVPCPENSTTTIYTSSTSDYSYPGRTANSSSVPTTDAPSTITVTVTSISTSHVTDFITEVSVSTITVTEYPTYNLTTATDYPEYSTTSSDVSESSTTSCTKTPSVVTTYVR</sequence>
<feature type="compositionally biased region" description="Polar residues" evidence="1">
    <location>
        <begin position="657"/>
        <end position="667"/>
    </location>
</feature>
<feature type="domain" description="DUF7223" evidence="4">
    <location>
        <begin position="266"/>
        <end position="486"/>
    </location>
</feature>
<dbReference type="AlphaFoldDB" id="A0A6A5WQV6"/>
<dbReference type="OrthoDB" id="160645at2759"/>
<dbReference type="PROSITE" id="PS51257">
    <property type="entry name" value="PROKAR_LIPOPROTEIN"/>
    <property type="match status" value="1"/>
</dbReference>
<dbReference type="Pfam" id="PF22974">
    <property type="entry name" value="DUF7029"/>
    <property type="match status" value="1"/>
</dbReference>
<organism evidence="5 6">
    <name type="scientific">Amniculicola lignicola CBS 123094</name>
    <dbReference type="NCBI Taxonomy" id="1392246"/>
    <lineage>
        <taxon>Eukaryota</taxon>
        <taxon>Fungi</taxon>
        <taxon>Dikarya</taxon>
        <taxon>Ascomycota</taxon>
        <taxon>Pezizomycotina</taxon>
        <taxon>Dothideomycetes</taxon>
        <taxon>Pleosporomycetidae</taxon>
        <taxon>Pleosporales</taxon>
        <taxon>Amniculicolaceae</taxon>
        <taxon>Amniculicola</taxon>
    </lineage>
</organism>
<feature type="region of interest" description="Disordered" evidence="1">
    <location>
        <begin position="635"/>
        <end position="667"/>
    </location>
</feature>
<evidence type="ECO:0000259" key="3">
    <source>
        <dbReference type="Pfam" id="PF22974"/>
    </source>
</evidence>